<feature type="domain" description="SGNH hydrolase-type esterase" evidence="1">
    <location>
        <begin position="84"/>
        <end position="327"/>
    </location>
</feature>
<evidence type="ECO:0000259" key="1">
    <source>
        <dbReference type="Pfam" id="PF13472"/>
    </source>
</evidence>
<evidence type="ECO:0000313" key="2">
    <source>
        <dbReference type="EMBL" id="VAW92777.1"/>
    </source>
</evidence>
<proteinExistence type="predicted"/>
<accession>A0A3B0ZZJ6</accession>
<gene>
    <name evidence="2" type="ORF">MNBD_GAMMA23-348</name>
</gene>
<protein>
    <recommendedName>
        <fullName evidence="1">SGNH hydrolase-type esterase domain-containing protein</fullName>
    </recommendedName>
</protein>
<dbReference type="AlphaFoldDB" id="A0A3B0ZZJ6"/>
<name>A0A3B0ZZJ6_9ZZZZ</name>
<dbReference type="CDD" id="cd00229">
    <property type="entry name" value="SGNH_hydrolase"/>
    <property type="match status" value="1"/>
</dbReference>
<reference evidence="2" key="1">
    <citation type="submission" date="2018-06" db="EMBL/GenBank/DDBJ databases">
        <authorList>
            <person name="Zhirakovskaya E."/>
        </authorList>
    </citation>
    <scope>NUCLEOTIDE SEQUENCE</scope>
</reference>
<dbReference type="Gene3D" id="3.40.50.1110">
    <property type="entry name" value="SGNH hydrolase"/>
    <property type="match status" value="1"/>
</dbReference>
<dbReference type="InterPro" id="IPR051532">
    <property type="entry name" value="Ester_Hydrolysis_Enzymes"/>
</dbReference>
<dbReference type="InterPro" id="IPR013830">
    <property type="entry name" value="SGNH_hydro"/>
</dbReference>
<dbReference type="PANTHER" id="PTHR30383">
    <property type="entry name" value="THIOESTERASE 1/PROTEASE 1/LYSOPHOSPHOLIPASE L1"/>
    <property type="match status" value="1"/>
</dbReference>
<dbReference type="InterPro" id="IPR036514">
    <property type="entry name" value="SGNH_hydro_sf"/>
</dbReference>
<organism evidence="2">
    <name type="scientific">hydrothermal vent metagenome</name>
    <dbReference type="NCBI Taxonomy" id="652676"/>
    <lineage>
        <taxon>unclassified sequences</taxon>
        <taxon>metagenomes</taxon>
        <taxon>ecological metagenomes</taxon>
    </lineage>
</organism>
<sequence>MKSLFLTLLSILISVSFAFSIAELFFRYDASAYPFDRKMIRLTHLTDKDKNLRWRFQQKNGTNSLGLKNKEITAKKEGVYRILFLGDSLIWTGETTSGKLYTQVIEKNLNSTLKFKQKIEVINAGIPGYTTYQEMEFLKAYGLDMEPDMVILGFVFNDLYYKYLHKPTAKTFLDTEPQVTLNRFDKNTFAGSIFANSYLAHSTAHIIERIQNKLSKRPYLSFEHRMDFYLAWKPYGWKHSEALIAEMKAILNQKNIQFNIITFPVSDQVDKTVLSFDEKYVLYPQSRIKEIAKKNNIPFYDLTKNIQNNGDLKLYKDYLHFNKNGNDVVAKKLTQYLLTKKLFQPD</sequence>
<dbReference type="SUPFAM" id="SSF52266">
    <property type="entry name" value="SGNH hydrolase"/>
    <property type="match status" value="1"/>
</dbReference>
<dbReference type="Pfam" id="PF13472">
    <property type="entry name" value="Lipase_GDSL_2"/>
    <property type="match status" value="1"/>
</dbReference>
<dbReference type="EMBL" id="UOFT01000028">
    <property type="protein sequence ID" value="VAW92777.1"/>
    <property type="molecule type" value="Genomic_DNA"/>
</dbReference>